<evidence type="ECO:0000256" key="4">
    <source>
        <dbReference type="ARBA" id="ARBA00022989"/>
    </source>
</evidence>
<evidence type="ECO:0000256" key="6">
    <source>
        <dbReference type="SAM" id="Phobius"/>
    </source>
</evidence>
<comment type="caution">
    <text evidence="7">The sequence shown here is derived from an EMBL/GenBank/DDBJ whole genome shotgun (WGS) entry which is preliminary data.</text>
</comment>
<dbReference type="InterPro" id="IPR009432">
    <property type="entry name" value="DUF1075"/>
</dbReference>
<sequence length="146" mass="16510">MSQLKILDVTQIRFGVMRIFRGIRTNAILRDSKSTTTSSSKFSGGQLIKPSTWEKVLLVFSKKFPNKKSIPETISLETMQLAMTRARIRSANFMMLFALLGCAYVIITGKQEVKKKMNNIEITNNEIRRQITAEYAASLEADASKK</sequence>
<dbReference type="GO" id="GO:0016020">
    <property type="term" value="C:membrane"/>
    <property type="evidence" value="ECO:0007669"/>
    <property type="project" value="UniProtKB-SubCell"/>
</dbReference>
<dbReference type="Pfam" id="PF06388">
    <property type="entry name" value="DUF1075"/>
    <property type="match status" value="1"/>
</dbReference>
<gene>
    <name evidence="7" type="ORF">PV327_000485</name>
</gene>
<reference evidence="7" key="1">
    <citation type="journal article" date="2023" name="bioRxiv">
        <title>Scaffold-level genome assemblies of two parasitoid biocontrol wasps reveal the parthenogenesis mechanism and an associated novel virus.</title>
        <authorList>
            <person name="Inwood S."/>
            <person name="Skelly J."/>
            <person name="Guhlin J."/>
            <person name="Harrop T."/>
            <person name="Goldson S."/>
            <person name="Dearden P."/>
        </authorList>
    </citation>
    <scope>NUCLEOTIDE SEQUENCE</scope>
    <source>
        <strain evidence="7">Lincoln</strain>
        <tissue evidence="7">Whole body</tissue>
    </source>
</reference>
<evidence type="ECO:0000256" key="1">
    <source>
        <dbReference type="ARBA" id="ARBA00004167"/>
    </source>
</evidence>
<organism evidence="7 8">
    <name type="scientific">Microctonus hyperodae</name>
    <name type="common">Parasitoid wasp</name>
    <dbReference type="NCBI Taxonomy" id="165561"/>
    <lineage>
        <taxon>Eukaryota</taxon>
        <taxon>Metazoa</taxon>
        <taxon>Ecdysozoa</taxon>
        <taxon>Arthropoda</taxon>
        <taxon>Hexapoda</taxon>
        <taxon>Insecta</taxon>
        <taxon>Pterygota</taxon>
        <taxon>Neoptera</taxon>
        <taxon>Endopterygota</taxon>
        <taxon>Hymenoptera</taxon>
        <taxon>Apocrita</taxon>
        <taxon>Ichneumonoidea</taxon>
        <taxon>Braconidae</taxon>
        <taxon>Euphorinae</taxon>
        <taxon>Microctonus</taxon>
    </lineage>
</organism>
<dbReference type="AlphaFoldDB" id="A0AA39L2E8"/>
<evidence type="ECO:0000313" key="8">
    <source>
        <dbReference type="Proteomes" id="UP001168972"/>
    </source>
</evidence>
<reference evidence="7" key="2">
    <citation type="submission" date="2023-03" db="EMBL/GenBank/DDBJ databases">
        <authorList>
            <person name="Inwood S.N."/>
            <person name="Skelly J.G."/>
            <person name="Guhlin J."/>
            <person name="Harrop T.W.R."/>
            <person name="Goldson S.G."/>
            <person name="Dearden P.K."/>
        </authorList>
    </citation>
    <scope>NUCLEOTIDE SEQUENCE</scope>
    <source>
        <strain evidence="7">Lincoln</strain>
        <tissue evidence="7">Whole body</tissue>
    </source>
</reference>
<proteinExistence type="inferred from homology"/>
<keyword evidence="4 6" id="KW-1133">Transmembrane helix</keyword>
<evidence type="ECO:0000313" key="7">
    <source>
        <dbReference type="EMBL" id="KAK0182336.1"/>
    </source>
</evidence>
<evidence type="ECO:0000256" key="2">
    <source>
        <dbReference type="ARBA" id="ARBA00007363"/>
    </source>
</evidence>
<keyword evidence="3 6" id="KW-0812">Transmembrane</keyword>
<evidence type="ECO:0000256" key="3">
    <source>
        <dbReference type="ARBA" id="ARBA00022692"/>
    </source>
</evidence>
<dbReference type="PANTHER" id="PTHR13674">
    <property type="entry name" value="GROWTH AND TRANSFORMATION-DEPENDENT PROTEIN"/>
    <property type="match status" value="1"/>
</dbReference>
<dbReference type="PANTHER" id="PTHR13674:SF5">
    <property type="entry name" value="UPF0389 PROTEIN CG9231"/>
    <property type="match status" value="1"/>
</dbReference>
<protein>
    <submittedName>
        <fullName evidence="7">Uncharacterized protein</fullName>
    </submittedName>
</protein>
<keyword evidence="8" id="KW-1185">Reference proteome</keyword>
<accession>A0AA39L2E8</accession>
<comment type="similarity">
    <text evidence="2">Belongs to the UPF0389 family.</text>
</comment>
<feature type="transmembrane region" description="Helical" evidence="6">
    <location>
        <begin position="88"/>
        <end position="107"/>
    </location>
</feature>
<dbReference type="Proteomes" id="UP001168972">
    <property type="component" value="Unassembled WGS sequence"/>
</dbReference>
<dbReference type="EMBL" id="JAQQBR010000001">
    <property type="protein sequence ID" value="KAK0182336.1"/>
    <property type="molecule type" value="Genomic_DNA"/>
</dbReference>
<name>A0AA39L2E8_MICHY</name>
<keyword evidence="5 6" id="KW-0472">Membrane</keyword>
<comment type="subcellular location">
    <subcellularLocation>
        <location evidence="1">Membrane</location>
        <topology evidence="1">Single-pass membrane protein</topology>
    </subcellularLocation>
</comment>
<evidence type="ECO:0000256" key="5">
    <source>
        <dbReference type="ARBA" id="ARBA00023136"/>
    </source>
</evidence>